<evidence type="ECO:0000313" key="2">
    <source>
        <dbReference type="EMBL" id="QDG70170.1"/>
    </source>
</evidence>
<reference evidence="2 3" key="1">
    <citation type="submission" date="2019-06" db="EMBL/GenBank/DDBJ databases">
        <title>Complete genome sequence of Janthinobacterium sp. SNU WT3 isolated from diseased rainbow trout.</title>
        <authorList>
            <person name="Oh W.T."/>
            <person name="Park S.C."/>
        </authorList>
    </citation>
    <scope>NUCLEOTIDE SEQUENCE [LARGE SCALE GENOMIC DNA]</scope>
    <source>
        <strain evidence="2 3">SNU WT3</strain>
    </source>
</reference>
<dbReference type="EMBL" id="CP041185">
    <property type="protein sequence ID" value="QDG70170.1"/>
    <property type="molecule type" value="Genomic_DNA"/>
</dbReference>
<sequence>MPCAPNSRSALTRQRLLSLLPPHLDWKSLMPTGARKNSVFMVVSLVPDVCKTPIGASMVPVPYPIVGDLSNSVQVAKHVRFNDDPVFLLSDSVVTTVTGNEPGTGGGMKSGVNKGKVRATSSSQSVKVEKKYVVRHGDDCEMNLAS</sequence>
<name>A0A4Y6RCP6_9BURK</name>
<dbReference type="Pfam" id="PF13665">
    <property type="entry name" value="Tox-PAAR-like"/>
    <property type="match status" value="1"/>
</dbReference>
<accession>A0A4Y6RCP6</accession>
<dbReference type="AlphaFoldDB" id="A0A4Y6RCP6"/>
<dbReference type="Proteomes" id="UP000316665">
    <property type="component" value="Chromosome"/>
</dbReference>
<gene>
    <name evidence="2" type="ORF">FJQ89_06870</name>
</gene>
<evidence type="ECO:0000313" key="3">
    <source>
        <dbReference type="Proteomes" id="UP000316665"/>
    </source>
</evidence>
<dbReference type="KEGG" id="jas:FJQ89_06870"/>
<protein>
    <submittedName>
        <fullName evidence="2">DUF4150 domain-containing protein</fullName>
    </submittedName>
</protein>
<organism evidence="2 3">
    <name type="scientific">Janthinobacterium tructae</name>
    <dbReference type="NCBI Taxonomy" id="2590869"/>
    <lineage>
        <taxon>Bacteria</taxon>
        <taxon>Pseudomonadati</taxon>
        <taxon>Pseudomonadota</taxon>
        <taxon>Betaproteobacteria</taxon>
        <taxon>Burkholderiales</taxon>
        <taxon>Oxalobacteraceae</taxon>
        <taxon>Janthinobacterium</taxon>
    </lineage>
</organism>
<proteinExistence type="predicted"/>
<dbReference type="OrthoDB" id="8852350at2"/>
<evidence type="ECO:0000256" key="1">
    <source>
        <dbReference type="SAM" id="MobiDB-lite"/>
    </source>
</evidence>
<feature type="region of interest" description="Disordered" evidence="1">
    <location>
        <begin position="98"/>
        <end position="123"/>
    </location>
</feature>
<keyword evidence="3" id="KW-1185">Reference proteome</keyword>